<sequence>MEATRERETTGLLDKILPPRLEDAGLEDCALPPDSIHEAFLKAASAVKSRAANIFHSDDEDEVERGCLDDPFPDKGKCSSDVLVSPPCPDMSDAVVVGGGSPDPTSDAVEGCVKEKRCGKEVEEGKDMVIVGGDGGEAADGKGCLDDELKGLKIKGEEKKKKNQNQEDDDEREKEKPILVEGFVVKPTARPHYQWDFGANGYNGRMEPVASAVNTGLMQSGGSMQILKKSFKFKTFELAGNCILQERQRCYLHDRCHLGPDKESPVVSNSSASNQSIQFDFQFEDSLPNMVPDMGAGIPSACVTNRGPI</sequence>
<keyword evidence="3" id="KW-1185">Reference proteome</keyword>
<organism evidence="2 3">
    <name type="scientific">Gossypium davidsonii</name>
    <name type="common">Davidson's cotton</name>
    <name type="synonym">Gossypium klotzschianum subsp. davidsonii</name>
    <dbReference type="NCBI Taxonomy" id="34287"/>
    <lineage>
        <taxon>Eukaryota</taxon>
        <taxon>Viridiplantae</taxon>
        <taxon>Streptophyta</taxon>
        <taxon>Embryophyta</taxon>
        <taxon>Tracheophyta</taxon>
        <taxon>Spermatophyta</taxon>
        <taxon>Magnoliopsida</taxon>
        <taxon>eudicotyledons</taxon>
        <taxon>Gunneridae</taxon>
        <taxon>Pentapetalae</taxon>
        <taxon>rosids</taxon>
        <taxon>malvids</taxon>
        <taxon>Malvales</taxon>
        <taxon>Malvaceae</taxon>
        <taxon>Malvoideae</taxon>
        <taxon>Gossypium</taxon>
    </lineage>
</organism>
<dbReference type="Proteomes" id="UP000593561">
    <property type="component" value="Unassembled WGS sequence"/>
</dbReference>
<comment type="caution">
    <text evidence="2">The sequence shown here is derived from an EMBL/GenBank/DDBJ whole genome shotgun (WGS) entry which is preliminary data.</text>
</comment>
<evidence type="ECO:0000256" key="1">
    <source>
        <dbReference type="SAM" id="MobiDB-lite"/>
    </source>
</evidence>
<dbReference type="PANTHER" id="PTHR36713">
    <property type="entry name" value="OS09G0344700 PROTEIN"/>
    <property type="match status" value="1"/>
</dbReference>
<name>A0A7J8SAZ9_GOSDV</name>
<feature type="region of interest" description="Disordered" evidence="1">
    <location>
        <begin position="156"/>
        <end position="176"/>
    </location>
</feature>
<gene>
    <name evidence="2" type="ORF">Godav_008545</name>
</gene>
<dbReference type="AlphaFoldDB" id="A0A7J8SAZ9"/>
<dbReference type="EMBL" id="JABFAC010000009">
    <property type="protein sequence ID" value="MBA0623053.1"/>
    <property type="molecule type" value="Genomic_DNA"/>
</dbReference>
<dbReference type="PANTHER" id="PTHR36713:SF1">
    <property type="entry name" value="OS09G0344700 PROTEIN"/>
    <property type="match status" value="1"/>
</dbReference>
<evidence type="ECO:0000313" key="2">
    <source>
        <dbReference type="EMBL" id="MBA0623053.1"/>
    </source>
</evidence>
<reference evidence="2 3" key="1">
    <citation type="journal article" date="2019" name="Genome Biol. Evol.">
        <title>Insights into the evolution of the New World diploid cottons (Gossypium, subgenus Houzingenia) based on genome sequencing.</title>
        <authorList>
            <person name="Grover C.E."/>
            <person name="Arick M.A. 2nd"/>
            <person name="Thrash A."/>
            <person name="Conover J.L."/>
            <person name="Sanders W.S."/>
            <person name="Peterson D.G."/>
            <person name="Frelichowski J.E."/>
            <person name="Scheffler J.A."/>
            <person name="Scheffler B.E."/>
            <person name="Wendel J.F."/>
        </authorList>
    </citation>
    <scope>NUCLEOTIDE SEQUENCE [LARGE SCALE GENOMIC DNA]</scope>
    <source>
        <strain evidence="2">27</strain>
        <tissue evidence="2">Leaf</tissue>
    </source>
</reference>
<evidence type="ECO:0000313" key="3">
    <source>
        <dbReference type="Proteomes" id="UP000593561"/>
    </source>
</evidence>
<protein>
    <submittedName>
        <fullName evidence="2">Uncharacterized protein</fullName>
    </submittedName>
</protein>
<proteinExistence type="predicted"/>
<accession>A0A7J8SAZ9</accession>